<evidence type="ECO:0000313" key="2">
    <source>
        <dbReference type="EnsemblProtists" id="HpaP807056"/>
    </source>
</evidence>
<organism evidence="2 3">
    <name type="scientific">Hyaloperonospora arabidopsidis (strain Emoy2)</name>
    <name type="common">Downy mildew agent</name>
    <name type="synonym">Peronospora arabidopsidis</name>
    <dbReference type="NCBI Taxonomy" id="559515"/>
    <lineage>
        <taxon>Eukaryota</taxon>
        <taxon>Sar</taxon>
        <taxon>Stramenopiles</taxon>
        <taxon>Oomycota</taxon>
        <taxon>Peronosporomycetes</taxon>
        <taxon>Peronosporales</taxon>
        <taxon>Peronosporaceae</taxon>
        <taxon>Hyaloperonospora</taxon>
    </lineage>
</organism>
<proteinExistence type="predicted"/>
<dbReference type="Proteomes" id="UP000011713">
    <property type="component" value="Unassembled WGS sequence"/>
</dbReference>
<reference evidence="3" key="1">
    <citation type="journal article" date="2010" name="Science">
        <title>Signatures of adaptation to obligate biotrophy in the Hyaloperonospora arabidopsidis genome.</title>
        <authorList>
            <person name="Baxter L."/>
            <person name="Tripathy S."/>
            <person name="Ishaque N."/>
            <person name="Boot N."/>
            <person name="Cabral A."/>
            <person name="Kemen E."/>
            <person name="Thines M."/>
            <person name="Ah-Fong A."/>
            <person name="Anderson R."/>
            <person name="Badejoko W."/>
            <person name="Bittner-Eddy P."/>
            <person name="Boore J.L."/>
            <person name="Chibucos M.C."/>
            <person name="Coates M."/>
            <person name="Dehal P."/>
            <person name="Delehaunty K."/>
            <person name="Dong S."/>
            <person name="Downton P."/>
            <person name="Dumas B."/>
            <person name="Fabro G."/>
            <person name="Fronick C."/>
            <person name="Fuerstenberg S.I."/>
            <person name="Fulton L."/>
            <person name="Gaulin E."/>
            <person name="Govers F."/>
            <person name="Hughes L."/>
            <person name="Humphray S."/>
            <person name="Jiang R.H."/>
            <person name="Judelson H."/>
            <person name="Kamoun S."/>
            <person name="Kyung K."/>
            <person name="Meijer H."/>
            <person name="Minx P."/>
            <person name="Morris P."/>
            <person name="Nelson J."/>
            <person name="Phuntumart V."/>
            <person name="Qutob D."/>
            <person name="Rehmany A."/>
            <person name="Rougon-Cardoso A."/>
            <person name="Ryden P."/>
            <person name="Torto-Alalibo T."/>
            <person name="Studholme D."/>
            <person name="Wang Y."/>
            <person name="Win J."/>
            <person name="Wood J."/>
            <person name="Clifton S.W."/>
            <person name="Rogers J."/>
            <person name="Van den Ackerveken G."/>
            <person name="Jones J.D."/>
            <person name="McDowell J.M."/>
            <person name="Beynon J."/>
            <person name="Tyler B.M."/>
        </authorList>
    </citation>
    <scope>NUCLEOTIDE SEQUENCE [LARGE SCALE GENOMIC DNA]</scope>
    <source>
        <strain evidence="3">Emoy2</strain>
    </source>
</reference>
<dbReference type="VEuPathDB" id="FungiDB:HpaG807056"/>
<sequence>MNTTRQRVHSFLCWRQRTARQTHADNLRAVRVPPQRKNVATTLFVYQLLCNVTSRCSSAFSACREQPQLIAPMKRSRDEASKVLGERMLQGWTMLGVSCPVEECYTPLVCNRQSNKMFCVRCDQYVVTEDELKQQQAEQKNAEEVAAIERDEAGTEARVEEERRRHIEQQFCLEEQAKQAGRMQALDQASEEARCEIAPRGAAKRKIDTAAVQSSSDSDADVNAVRRQTLAALYQKMEALTNSLSPTDHSERLVSVARAVREIAEASQLLKQ</sequence>
<protein>
    <submittedName>
        <fullName evidence="2">Uncharacterized protein</fullName>
    </submittedName>
</protein>
<accession>M4BKX3</accession>
<dbReference type="HOGENOM" id="CLU_089497_0_0_1"/>
<name>M4BKX3_HYAAE</name>
<dbReference type="Pfam" id="PF06677">
    <property type="entry name" value="Auto_anti-p27"/>
    <property type="match status" value="1"/>
</dbReference>
<dbReference type="EnsemblProtists" id="HpaT807056">
    <property type="protein sequence ID" value="HpaP807056"/>
    <property type="gene ID" value="HpaG807056"/>
</dbReference>
<keyword evidence="3" id="KW-1185">Reference proteome</keyword>
<dbReference type="PANTHER" id="PTHR16537">
    <property type="entry name" value="SJOEGREN SYNDROME/SCLERODERMA AUTOANTIGEN 1"/>
    <property type="match status" value="1"/>
</dbReference>
<dbReference type="OMA" id="CPVEDCY"/>
<dbReference type="PANTHER" id="PTHR16537:SF1">
    <property type="entry name" value="PROTEIN ZNRD2"/>
    <property type="match status" value="1"/>
</dbReference>
<evidence type="ECO:0000313" key="3">
    <source>
        <dbReference type="Proteomes" id="UP000011713"/>
    </source>
</evidence>
<dbReference type="eggNOG" id="ENOG502S226">
    <property type="taxonomic scope" value="Eukaryota"/>
</dbReference>
<keyword evidence="1" id="KW-0175">Coiled coil</keyword>
<dbReference type="STRING" id="559515.M4BKX3"/>
<dbReference type="AlphaFoldDB" id="M4BKX3"/>
<dbReference type="EMBL" id="JH598362">
    <property type="status" value="NOT_ANNOTATED_CDS"/>
    <property type="molecule type" value="Genomic_DNA"/>
</dbReference>
<feature type="coiled-coil region" evidence="1">
    <location>
        <begin position="125"/>
        <end position="152"/>
    </location>
</feature>
<reference evidence="2" key="2">
    <citation type="submission" date="2015-06" db="UniProtKB">
        <authorList>
            <consortium name="EnsemblProtists"/>
        </authorList>
    </citation>
    <scope>IDENTIFICATION</scope>
    <source>
        <strain evidence="2">Emoy2</strain>
    </source>
</reference>
<dbReference type="InParanoid" id="M4BKX3"/>
<dbReference type="InterPro" id="IPR051888">
    <property type="entry name" value="UPF0148_domain"/>
</dbReference>
<dbReference type="InterPro" id="IPR009563">
    <property type="entry name" value="SSSCA1"/>
</dbReference>
<evidence type="ECO:0000256" key="1">
    <source>
        <dbReference type="SAM" id="Coils"/>
    </source>
</evidence>